<dbReference type="InterPro" id="IPR016161">
    <property type="entry name" value="Ald_DH/histidinol_DH"/>
</dbReference>
<dbReference type="EMBL" id="JARH01000980">
    <property type="protein sequence ID" value="EXF74461.1"/>
    <property type="molecule type" value="Genomic_DNA"/>
</dbReference>
<evidence type="ECO:0000259" key="7">
    <source>
        <dbReference type="Pfam" id="PF01965"/>
    </source>
</evidence>
<dbReference type="PANTHER" id="PTHR43720">
    <property type="entry name" value="2-AMINOMUCONIC SEMIALDEHYDE DEHYDROGENASE"/>
    <property type="match status" value="1"/>
</dbReference>
<comment type="caution">
    <text evidence="8">The sequence shown here is derived from an EMBL/GenBank/DDBJ whole genome shotgun (WGS) entry which is preliminary data.</text>
</comment>
<dbReference type="STRING" id="1445577.A0A010R2H7"/>
<dbReference type="Pfam" id="PF01965">
    <property type="entry name" value="DJ-1_PfpI"/>
    <property type="match status" value="1"/>
</dbReference>
<protein>
    <recommendedName>
        <fullName evidence="3">aldehyde dehydrogenase (NAD(+))</fullName>
        <ecNumber evidence="3">1.2.1.3</ecNumber>
    </recommendedName>
</protein>
<evidence type="ECO:0000256" key="5">
    <source>
        <dbReference type="RuleBase" id="RU003345"/>
    </source>
</evidence>
<dbReference type="FunFam" id="3.40.309.10:FF:000012">
    <property type="entry name" value="Betaine aldehyde dehydrogenase"/>
    <property type="match status" value="1"/>
</dbReference>
<name>A0A010R2H7_9PEZI</name>
<dbReference type="Proteomes" id="UP000020467">
    <property type="component" value="Unassembled WGS sequence"/>
</dbReference>
<dbReference type="InterPro" id="IPR016162">
    <property type="entry name" value="Ald_DH_N"/>
</dbReference>
<dbReference type="FunFam" id="3.40.605.10:FF:000050">
    <property type="entry name" value="Aldehyde dehydrogenase, mitochondrial"/>
    <property type="match status" value="1"/>
</dbReference>
<dbReference type="SUPFAM" id="SSF53720">
    <property type="entry name" value="ALDH-like"/>
    <property type="match status" value="1"/>
</dbReference>
<dbReference type="InterPro" id="IPR016163">
    <property type="entry name" value="Ald_DH_C"/>
</dbReference>
<gene>
    <name evidence="8" type="ORF">CFIO01_01939</name>
</gene>
<evidence type="ECO:0000313" key="8">
    <source>
        <dbReference type="EMBL" id="EXF74461.1"/>
    </source>
</evidence>
<dbReference type="InterPro" id="IPR029510">
    <property type="entry name" value="Ald_DH_CS_GLU"/>
</dbReference>
<dbReference type="GO" id="GO:0046394">
    <property type="term" value="P:carboxylic acid biosynthetic process"/>
    <property type="evidence" value="ECO:0007669"/>
    <property type="project" value="UniProtKB-ARBA"/>
</dbReference>
<dbReference type="Gene3D" id="3.40.50.880">
    <property type="match status" value="1"/>
</dbReference>
<keyword evidence="9" id="KW-1185">Reference proteome</keyword>
<sequence>MGDLSIELTAPNGQKWTQPTGLFINNEFVPSSSGQTIPAIDPATEEEIARVHAATTDDVDKAVKAAAAALKAPSWKALSASDRGILMARLADLMESNKELLATIDAWDNGKTYQEALTNDMVEAVGVIRYYSGWCDKIFGQTISLPNKFAYTVRQPVGVVGQIIPWNYPISMATWKLGPALACGNAVVLKAAEQTPLSILVFGRLIKEAGFPPGVVNFINGLGKDAGAALVSHPLVDKVAFTGSTATATNIMKMASATLKNITLETGGKSPLLVFNDADLEQAVRWSHMGIMSNQGQICTATSRILVQQDIYDNFVAKFIDEVHKTSKVGNQWDAETYQGPQVSKQQYDRIISYFQIGRDEGATVKTGGERSAHLGDKGYYVAPTVFTDVKSDMKIWREEIFGPVVVIQKFGDEAEAVSIANDSVYGLGAAVFTTNLEKAHRVAAEIEAGMVWVNSTQDCDPRVPFGGVKQSGIGRELGEAGLEAYSQIKAVHKAPSSIYKSFELRQKIQPNFPMAQDGERAADGKPVNFGLVLFPAFQSLDVFGPLDALNMLSGSYKMNLYIIADTLDPVPTRVKDASHISNFCESVVPTHTFQTAPPLDVLIVPGGQGTRNPGISTAIDFVKERFASLQYLLTVCTGAGVAARAGVLDGRKATTNKLSWDQTITLRPQVDWIHKARWVQDGNVWTSSGISAGIDLAFAWIGAVYGKDVAKNIANRMEYTPVEDPSWDPFADLWGSSK</sequence>
<dbReference type="Pfam" id="PF00171">
    <property type="entry name" value="Aldedh"/>
    <property type="match status" value="1"/>
</dbReference>
<reference evidence="8 9" key="1">
    <citation type="submission" date="2014-02" db="EMBL/GenBank/DDBJ databases">
        <title>The genome sequence of Colletotrichum fioriniae PJ7.</title>
        <authorList>
            <person name="Baroncelli R."/>
            <person name="Thon M.R."/>
        </authorList>
    </citation>
    <scope>NUCLEOTIDE SEQUENCE [LARGE SCALE GENOMIC DNA]</scope>
    <source>
        <strain evidence="8 9">PJ7</strain>
    </source>
</reference>
<evidence type="ECO:0000256" key="1">
    <source>
        <dbReference type="ARBA" id="ARBA00009986"/>
    </source>
</evidence>
<dbReference type="OrthoDB" id="310895at2759"/>
<evidence type="ECO:0000256" key="2">
    <source>
        <dbReference type="ARBA" id="ARBA00023002"/>
    </source>
</evidence>
<dbReference type="Gene3D" id="3.40.605.10">
    <property type="entry name" value="Aldehyde Dehydrogenase, Chain A, domain 1"/>
    <property type="match status" value="1"/>
</dbReference>
<dbReference type="InterPro" id="IPR002818">
    <property type="entry name" value="DJ-1/PfpI"/>
</dbReference>
<evidence type="ECO:0000313" key="9">
    <source>
        <dbReference type="Proteomes" id="UP000020467"/>
    </source>
</evidence>
<organism evidence="8 9">
    <name type="scientific">Colletotrichum fioriniae PJ7</name>
    <dbReference type="NCBI Taxonomy" id="1445577"/>
    <lineage>
        <taxon>Eukaryota</taxon>
        <taxon>Fungi</taxon>
        <taxon>Dikarya</taxon>
        <taxon>Ascomycota</taxon>
        <taxon>Pezizomycotina</taxon>
        <taxon>Sordariomycetes</taxon>
        <taxon>Hypocreomycetidae</taxon>
        <taxon>Glomerellales</taxon>
        <taxon>Glomerellaceae</taxon>
        <taxon>Colletotrichum</taxon>
        <taxon>Colletotrichum acutatum species complex</taxon>
    </lineage>
</organism>
<dbReference type="CDD" id="cd03139">
    <property type="entry name" value="GATase1_PfpI_2"/>
    <property type="match status" value="1"/>
</dbReference>
<evidence type="ECO:0000256" key="4">
    <source>
        <dbReference type="PROSITE-ProRule" id="PRU10007"/>
    </source>
</evidence>
<feature type="domain" description="Aldehyde dehydrogenase" evidence="6">
    <location>
        <begin position="28"/>
        <end position="492"/>
    </location>
</feature>
<dbReference type="GO" id="GO:0006598">
    <property type="term" value="P:polyamine catabolic process"/>
    <property type="evidence" value="ECO:0007669"/>
    <property type="project" value="TreeGrafter"/>
</dbReference>
<dbReference type="AlphaFoldDB" id="A0A010R2H7"/>
<dbReference type="eggNOG" id="KOG2450">
    <property type="taxonomic scope" value="Eukaryota"/>
</dbReference>
<dbReference type="InterPro" id="IPR015590">
    <property type="entry name" value="Aldehyde_DH_dom"/>
</dbReference>
<dbReference type="HOGENOM" id="CLU_005391_0_0_1"/>
<accession>A0A010R2H7</accession>
<dbReference type="KEGG" id="cfj:CFIO01_01939"/>
<keyword evidence="2 5" id="KW-0560">Oxidoreductase</keyword>
<feature type="domain" description="DJ-1/PfpI" evidence="7">
    <location>
        <begin position="533"/>
        <end position="701"/>
    </location>
</feature>
<dbReference type="PANTHER" id="PTHR43720:SF3">
    <property type="entry name" value="ALDEHYDE DEHYDROGENASE ALDH (AFU_ORTHOLOGUE AFUA_8G02310)-RELATED"/>
    <property type="match status" value="1"/>
</dbReference>
<evidence type="ECO:0000256" key="3">
    <source>
        <dbReference type="ARBA" id="ARBA00024226"/>
    </source>
</evidence>
<dbReference type="Gene3D" id="3.40.309.10">
    <property type="entry name" value="Aldehyde Dehydrogenase, Chain A, domain 2"/>
    <property type="match status" value="1"/>
</dbReference>
<comment type="similarity">
    <text evidence="1 5">Belongs to the aldehyde dehydrogenase family.</text>
</comment>
<feature type="active site" evidence="4">
    <location>
        <position position="265"/>
    </location>
</feature>
<dbReference type="EC" id="1.2.1.3" evidence="3"/>
<dbReference type="PROSITE" id="PS00687">
    <property type="entry name" value="ALDEHYDE_DEHYDR_GLU"/>
    <property type="match status" value="1"/>
</dbReference>
<dbReference type="SUPFAM" id="SSF52317">
    <property type="entry name" value="Class I glutamine amidotransferase-like"/>
    <property type="match status" value="1"/>
</dbReference>
<dbReference type="FunFam" id="3.40.605.10:FF:000026">
    <property type="entry name" value="Aldehyde dehydrogenase, putative"/>
    <property type="match status" value="1"/>
</dbReference>
<proteinExistence type="inferred from homology"/>
<evidence type="ECO:0000259" key="6">
    <source>
        <dbReference type="Pfam" id="PF00171"/>
    </source>
</evidence>
<dbReference type="GO" id="GO:0004029">
    <property type="term" value="F:aldehyde dehydrogenase (NAD+) activity"/>
    <property type="evidence" value="ECO:0007669"/>
    <property type="project" value="UniProtKB-EC"/>
</dbReference>
<dbReference type="InterPro" id="IPR029062">
    <property type="entry name" value="Class_I_gatase-like"/>
</dbReference>